<reference evidence="4 5" key="1">
    <citation type="submission" date="2023-02" db="EMBL/GenBank/DDBJ databases">
        <title>Genome sequence of Sphingomonas naphthae.</title>
        <authorList>
            <person name="Kim S."/>
            <person name="Heo J."/>
            <person name="Kwon S.-W."/>
        </authorList>
    </citation>
    <scope>NUCLEOTIDE SEQUENCE [LARGE SCALE GENOMIC DNA]</scope>
    <source>
        <strain evidence="4 5">KACC 18716</strain>
    </source>
</reference>
<dbReference type="Gene3D" id="3.40.50.720">
    <property type="entry name" value="NAD(P)-binding Rossmann-like Domain"/>
    <property type="match status" value="1"/>
</dbReference>
<keyword evidence="3" id="KW-0812">Transmembrane</keyword>
<feature type="transmembrane region" description="Helical" evidence="3">
    <location>
        <begin position="12"/>
        <end position="31"/>
    </location>
</feature>
<dbReference type="EMBL" id="CP117411">
    <property type="protein sequence ID" value="WCT74529.1"/>
    <property type="molecule type" value="Genomic_DNA"/>
</dbReference>
<dbReference type="PANTHER" id="PTHR42879">
    <property type="entry name" value="3-OXOACYL-(ACYL-CARRIER-PROTEIN) REDUCTASE"/>
    <property type="match status" value="1"/>
</dbReference>
<dbReference type="Pfam" id="PF00106">
    <property type="entry name" value="adh_short"/>
    <property type="match status" value="1"/>
</dbReference>
<sequence>MESNSSGAVQRLALVTGAGGGLGTAMVLALVDAGHRVICAEYDAALLTALFDQVSDEARARLYPLIVDLTQADQVDGLIDRAEAEHGPIDILVNNAGVATGIVRGDIFRRPVISDEMSPRIARRMFEINAIAPFSLCLQLLPKLKARGWGRVINVTTSADSLLRLGNIGYGGTKAALEAHSAILAQELPGTGVTMNVIVPGGITNTAIIPDDCGWDRANMLQPDVMVPPLMWLLGDEGAAANCKRIVGSEWQQPVGEAGIAAMNPIGWPTPSKAFFPTLP</sequence>
<gene>
    <name evidence="4" type="ORF">PQ455_04675</name>
</gene>
<dbReference type="Proteomes" id="UP001220395">
    <property type="component" value="Chromosome"/>
</dbReference>
<dbReference type="InterPro" id="IPR002347">
    <property type="entry name" value="SDR_fam"/>
</dbReference>
<protein>
    <submittedName>
        <fullName evidence="4">SDR family NAD(P)-dependent oxidoreductase</fullName>
    </submittedName>
</protein>
<evidence type="ECO:0000256" key="3">
    <source>
        <dbReference type="SAM" id="Phobius"/>
    </source>
</evidence>
<evidence type="ECO:0000256" key="1">
    <source>
        <dbReference type="ARBA" id="ARBA00006484"/>
    </source>
</evidence>
<keyword evidence="5" id="KW-1185">Reference proteome</keyword>
<dbReference type="CDD" id="cd05233">
    <property type="entry name" value="SDR_c"/>
    <property type="match status" value="1"/>
</dbReference>
<keyword evidence="3" id="KW-1133">Transmembrane helix</keyword>
<organism evidence="4 5">
    <name type="scientific">Sphingomonas naphthae</name>
    <dbReference type="NCBI Taxonomy" id="1813468"/>
    <lineage>
        <taxon>Bacteria</taxon>
        <taxon>Pseudomonadati</taxon>
        <taxon>Pseudomonadota</taxon>
        <taxon>Alphaproteobacteria</taxon>
        <taxon>Sphingomonadales</taxon>
        <taxon>Sphingomonadaceae</taxon>
        <taxon>Sphingomonas</taxon>
    </lineage>
</organism>
<comment type="similarity">
    <text evidence="1 2">Belongs to the short-chain dehydrogenases/reductases (SDR) family.</text>
</comment>
<proteinExistence type="inferred from homology"/>
<dbReference type="PRINTS" id="PR00080">
    <property type="entry name" value="SDRFAMILY"/>
</dbReference>
<evidence type="ECO:0000313" key="4">
    <source>
        <dbReference type="EMBL" id="WCT74529.1"/>
    </source>
</evidence>
<dbReference type="SUPFAM" id="SSF51735">
    <property type="entry name" value="NAD(P)-binding Rossmann-fold domains"/>
    <property type="match status" value="1"/>
</dbReference>
<dbReference type="RefSeq" id="WP_273689605.1">
    <property type="nucleotide sequence ID" value="NZ_CP117411.1"/>
</dbReference>
<dbReference type="InterPro" id="IPR036291">
    <property type="entry name" value="NAD(P)-bd_dom_sf"/>
</dbReference>
<evidence type="ECO:0000256" key="2">
    <source>
        <dbReference type="RuleBase" id="RU000363"/>
    </source>
</evidence>
<keyword evidence="3" id="KW-0472">Membrane</keyword>
<name>A0ABY7TRR0_9SPHN</name>
<dbReference type="PANTHER" id="PTHR42879:SF2">
    <property type="entry name" value="3-OXOACYL-[ACYL-CARRIER-PROTEIN] REDUCTASE FABG"/>
    <property type="match status" value="1"/>
</dbReference>
<dbReference type="InterPro" id="IPR050259">
    <property type="entry name" value="SDR"/>
</dbReference>
<evidence type="ECO:0000313" key="5">
    <source>
        <dbReference type="Proteomes" id="UP001220395"/>
    </source>
</evidence>
<accession>A0ABY7TRR0</accession>
<dbReference type="PRINTS" id="PR00081">
    <property type="entry name" value="GDHRDH"/>
</dbReference>